<protein>
    <recommendedName>
        <fullName evidence="11">Transcription factor IIIC subunit Tfc1/Sfc1 triple barrel domain-containing protein</fullName>
    </recommendedName>
</protein>
<dbReference type="EnsemblFungi" id="MVLG_00223T0">
    <property type="protein sequence ID" value="MVLG_00223T0"/>
    <property type="gene ID" value="MVLG_00223"/>
</dbReference>
<keyword evidence="2" id="KW-0238">DNA-binding</keyword>
<reference evidence="10" key="1">
    <citation type="submission" date="2010-11" db="EMBL/GenBank/DDBJ databases">
        <title>The genome sequence of Microbotryum violaceum strain p1A1 Lamole.</title>
        <authorList>
            <person name="Cuomo C."/>
            <person name="Perlin M."/>
            <person name="Young S.K."/>
            <person name="Zeng Q."/>
            <person name="Gargeya S."/>
            <person name="Alvarado L."/>
            <person name="Berlin A."/>
            <person name="Chapman S.B."/>
            <person name="Chen Z."/>
            <person name="Freedman E."/>
            <person name="Gellesch M."/>
            <person name="Goldberg J."/>
            <person name="Griggs A."/>
            <person name="Gujja S."/>
            <person name="Heilman E."/>
            <person name="Heiman D."/>
            <person name="Howarth C."/>
            <person name="Mehta T."/>
            <person name="Neiman D."/>
            <person name="Pearson M."/>
            <person name="Roberts A."/>
            <person name="Saif S."/>
            <person name="Shea T."/>
            <person name="Shenoy N."/>
            <person name="Sisk P."/>
            <person name="Stolte C."/>
            <person name="Sykes S."/>
            <person name="White J."/>
            <person name="Yandava C."/>
            <person name="Haas B."/>
            <person name="Nusbaum C."/>
            <person name="Birren B."/>
        </authorList>
    </citation>
    <scope>NUCLEOTIDE SEQUENCE [LARGE SCALE GENOMIC DNA]</scope>
    <source>
        <strain evidence="10">p1A1 Lamole</strain>
    </source>
</reference>
<evidence type="ECO:0000256" key="3">
    <source>
        <dbReference type="ARBA" id="ARBA00023163"/>
    </source>
</evidence>
<evidence type="ECO:0000256" key="5">
    <source>
        <dbReference type="SAM" id="MobiDB-lite"/>
    </source>
</evidence>
<evidence type="ECO:0000313" key="10">
    <source>
        <dbReference type="Proteomes" id="UP000017200"/>
    </source>
</evidence>
<keyword evidence="3" id="KW-0804">Transcription</keyword>
<evidence type="ECO:0000259" key="6">
    <source>
        <dbReference type="Pfam" id="PF09734"/>
    </source>
</evidence>
<feature type="domain" description="Transcription factor IIIC subunit Tfc1/Sfc1 triple barrel" evidence="7">
    <location>
        <begin position="31"/>
        <end position="144"/>
    </location>
</feature>
<dbReference type="OrthoDB" id="5598268at2759"/>
<dbReference type="EMBL" id="GL541643">
    <property type="protein sequence ID" value="KDE09825.1"/>
    <property type="molecule type" value="Genomic_DNA"/>
</dbReference>
<dbReference type="InterPro" id="IPR042536">
    <property type="entry name" value="TFIIIC_tauA_Sfc1"/>
</dbReference>
<keyword evidence="4" id="KW-0539">Nucleus</keyword>
<evidence type="ECO:0000256" key="1">
    <source>
        <dbReference type="ARBA" id="ARBA00004123"/>
    </source>
</evidence>
<dbReference type="Proteomes" id="UP000017200">
    <property type="component" value="Unassembled WGS sequence"/>
</dbReference>
<dbReference type="PANTHER" id="PTHR13230">
    <property type="entry name" value="GENERAL TRANSCRIPTION FACTOR IIIC, POLYPEPTIDE 5"/>
    <property type="match status" value="1"/>
</dbReference>
<feature type="region of interest" description="Disordered" evidence="5">
    <location>
        <begin position="1"/>
        <end position="20"/>
    </location>
</feature>
<dbReference type="InterPro" id="IPR041499">
    <property type="entry name" value="Tfc1/Sfc1_N"/>
</dbReference>
<reference evidence="9" key="4">
    <citation type="submission" date="2015-06" db="UniProtKB">
        <authorList>
            <consortium name="EnsemblFungi"/>
        </authorList>
    </citation>
    <scope>IDENTIFICATION</scope>
</reference>
<dbReference type="GO" id="GO:0001003">
    <property type="term" value="F:RNA polymerase III type 2 promoter sequence-specific DNA binding"/>
    <property type="evidence" value="ECO:0007669"/>
    <property type="project" value="TreeGrafter"/>
</dbReference>
<evidence type="ECO:0000256" key="4">
    <source>
        <dbReference type="ARBA" id="ARBA00023242"/>
    </source>
</evidence>
<dbReference type="GO" id="GO:0001002">
    <property type="term" value="F:RNA polymerase III type 1 promoter sequence-specific DNA binding"/>
    <property type="evidence" value="ECO:0007669"/>
    <property type="project" value="TreeGrafter"/>
</dbReference>
<feature type="region of interest" description="Disordered" evidence="5">
    <location>
        <begin position="464"/>
        <end position="636"/>
    </location>
</feature>
<dbReference type="InterPro" id="IPR019136">
    <property type="entry name" value="TF_IIIC_su-5_HTH"/>
</dbReference>
<reference evidence="8" key="2">
    <citation type="submission" date="2010-11" db="EMBL/GenBank/DDBJ databases">
        <authorList>
            <consortium name="The Broad Institute Genome Sequencing Platform"/>
            <person name="Earl A."/>
            <person name="Ward D."/>
            <person name="Feldgarden M."/>
            <person name="Gevers D."/>
            <person name="Butler R."/>
            <person name="Young S.K."/>
            <person name="Zeng Q."/>
            <person name="Gargeya S."/>
            <person name="Fitzgerald M."/>
            <person name="Haas B."/>
            <person name="Abouelleil A."/>
            <person name="Alvarado L."/>
            <person name="Arachchi H.M."/>
            <person name="Berlin A."/>
            <person name="Brown A."/>
            <person name="Chapman S.B."/>
            <person name="Chen Z."/>
            <person name="Dunbar C."/>
            <person name="Freedman E."/>
            <person name="Gearin G."/>
            <person name="Gellesch M."/>
            <person name="Goldberg J."/>
            <person name="Griggs A."/>
            <person name="Gujja S."/>
            <person name="Heilman E."/>
            <person name="Heiman D."/>
            <person name="Howarth C."/>
            <person name="Larson L."/>
            <person name="Lui A."/>
            <person name="MacDonald P.J.P."/>
            <person name="Mehta T."/>
            <person name="Montmayeur A."/>
            <person name="Murphy C."/>
            <person name="Neiman D."/>
            <person name="Pearson M."/>
            <person name="Priest M."/>
            <person name="Roberts A."/>
            <person name="Saif S."/>
            <person name="Shea T."/>
            <person name="Shenoy N."/>
            <person name="Sisk P."/>
            <person name="Stolte C."/>
            <person name="Sykes S."/>
            <person name="White J."/>
            <person name="Yandava C."/>
            <person name="Wortman J."/>
            <person name="Nusbaum C."/>
            <person name="Birren B."/>
        </authorList>
    </citation>
    <scope>NUCLEOTIDE SEQUENCE</scope>
    <source>
        <strain evidence="8">P1A1 Lamole</strain>
    </source>
</reference>
<dbReference type="EMBL" id="AEIJ01000013">
    <property type="status" value="NOT_ANNOTATED_CDS"/>
    <property type="molecule type" value="Genomic_DNA"/>
</dbReference>
<dbReference type="STRING" id="683840.U5GYF6"/>
<comment type="subcellular location">
    <subcellularLocation>
        <location evidence="1">Nucleus</location>
    </subcellularLocation>
</comment>
<dbReference type="GO" id="GO:0005634">
    <property type="term" value="C:nucleus"/>
    <property type="evidence" value="ECO:0007669"/>
    <property type="project" value="UniProtKB-SubCell"/>
</dbReference>
<dbReference type="Pfam" id="PF17682">
    <property type="entry name" value="Tau95_N"/>
    <property type="match status" value="1"/>
</dbReference>
<evidence type="ECO:0000313" key="9">
    <source>
        <dbReference type="EnsemblFungi" id="MVLG_00223T0"/>
    </source>
</evidence>
<gene>
    <name evidence="8" type="ORF">MVLG_00223</name>
</gene>
<keyword evidence="10" id="KW-1185">Reference proteome</keyword>
<dbReference type="InParanoid" id="U5GYF6"/>
<proteinExistence type="predicted"/>
<feature type="region of interest" description="Disordered" evidence="5">
    <location>
        <begin position="229"/>
        <end position="249"/>
    </location>
</feature>
<dbReference type="FunCoup" id="U5GYF6">
    <property type="interactions" value="344"/>
</dbReference>
<name>U5GYF6_USTV1</name>
<dbReference type="AlphaFoldDB" id="U5GYF6"/>
<dbReference type="Gene3D" id="3.30.200.160">
    <property type="entry name" value="TFIIIC, subcomplex tauA, subunit Sfc1, barrel domain"/>
    <property type="match status" value="1"/>
</dbReference>
<feature type="compositionally biased region" description="Low complexity" evidence="5">
    <location>
        <begin position="238"/>
        <end position="249"/>
    </location>
</feature>
<feature type="compositionally biased region" description="Acidic residues" evidence="5">
    <location>
        <begin position="605"/>
        <end position="636"/>
    </location>
</feature>
<evidence type="ECO:0000256" key="2">
    <source>
        <dbReference type="ARBA" id="ARBA00023125"/>
    </source>
</evidence>
<feature type="domain" description="Transcription factor IIIC subunit 5 HTH" evidence="6">
    <location>
        <begin position="184"/>
        <end position="340"/>
    </location>
</feature>
<sequence>MDTLNKGKGPAKDPARPSTHLRVPVTQHFAAIEFPGPVRRLDRALEAVGGLKHLSEALLNPSDNTPKNAIELQLNRGPKGVYTHPVPATIVSSGNIVLRLTRRRRKRPLRDAEGNIVEQGIYSIEPLGVASQNIRFRATADFKVQVNQQDPAVQIANAVRAMDIDAILDYRLPEPNENFTDDLFLPPPIFARHTVPLKYEYKPAARTVPTTSIRPSGQEVLRLASSTRYKTKPHTTIPHSSPTVPSEPTPELLQVVGRRTHDALEIKLLAYLERRPVWTRQSLLNQLSEQELRTIQNRKTAIPMVSYSFQDGPFKELVIRFSYDPRQHVEARLYQHIVLRNQLNVRSKAPAAGLSIIPGAASSSLTTSKSKSSHTFDGQNLYSPIANFQLIDISDPLLVELIHSPEAIAETCSADLEGWYKRPYFEQMRLVLKRKFAGLVNGIIVGSEQCRDLLGDPRERFAVSTTTMTTGGAGVGGEEEGGELKGKGKGRRESASAGPSGDDEEDGSTFPTTTIKTKPRAGYRPRVSMGGVSARLPWERNRGKVRAKEKKEPEDQRSARLRKKIGMVEIGMGGRSESPIGMGGRSESPIGMGGRSESPIGMGEGTDEDADEDAGVDEDEEEQEEEEEEEHEIDEE</sequence>
<dbReference type="Pfam" id="PF09734">
    <property type="entry name" value="Tau95"/>
    <property type="match status" value="1"/>
</dbReference>
<dbReference type="HOGENOM" id="CLU_016809_1_1_1"/>
<reference evidence="8 10" key="3">
    <citation type="journal article" date="2015" name="BMC Genomics">
        <title>Sex and parasites: genomic and transcriptomic analysis of Microbotryum lychnidis-dioicae, the biotrophic and plant-castrating anther smut fungus.</title>
        <authorList>
            <person name="Perlin M.H."/>
            <person name="Amselem J."/>
            <person name="Fontanillas E."/>
            <person name="Toh S.S."/>
            <person name="Chen Z."/>
            <person name="Goldberg J."/>
            <person name="Duplessis S."/>
            <person name="Henrissat B."/>
            <person name="Young S."/>
            <person name="Zeng Q."/>
            <person name="Aguileta G."/>
            <person name="Petit E."/>
            <person name="Badouin H."/>
            <person name="Andrews J."/>
            <person name="Razeeq D."/>
            <person name="Gabaldon T."/>
            <person name="Quesneville H."/>
            <person name="Giraud T."/>
            <person name="Hood M.E."/>
            <person name="Schultz D.J."/>
            <person name="Cuomo C.A."/>
        </authorList>
    </citation>
    <scope>NUCLEOTIDE SEQUENCE [LARGE SCALE GENOMIC DNA]</scope>
    <source>
        <strain evidence="10">p1A1 Lamole</strain>
        <strain evidence="8">P1A1 Lamole</strain>
    </source>
</reference>
<feature type="compositionally biased region" description="Basic and acidic residues" evidence="5">
    <location>
        <begin position="482"/>
        <end position="494"/>
    </location>
</feature>
<dbReference type="GO" id="GO:0000127">
    <property type="term" value="C:transcription factor TFIIIC complex"/>
    <property type="evidence" value="ECO:0007669"/>
    <property type="project" value="InterPro"/>
</dbReference>
<dbReference type="InterPro" id="IPR040454">
    <property type="entry name" value="TF_IIIC_Tfc1/Sfc1"/>
</dbReference>
<dbReference type="GO" id="GO:0006384">
    <property type="term" value="P:transcription initiation at RNA polymerase III promoter"/>
    <property type="evidence" value="ECO:0007669"/>
    <property type="project" value="InterPro"/>
</dbReference>
<dbReference type="OMA" id="MKCKMLA"/>
<evidence type="ECO:0008006" key="11">
    <source>
        <dbReference type="Google" id="ProtNLM"/>
    </source>
</evidence>
<organism evidence="8">
    <name type="scientific">Microbotryum lychnidis-dioicae (strain p1A1 Lamole / MvSl-1064)</name>
    <name type="common">Anther smut fungus</name>
    <dbReference type="NCBI Taxonomy" id="683840"/>
    <lineage>
        <taxon>Eukaryota</taxon>
        <taxon>Fungi</taxon>
        <taxon>Dikarya</taxon>
        <taxon>Basidiomycota</taxon>
        <taxon>Pucciniomycotina</taxon>
        <taxon>Microbotryomycetes</taxon>
        <taxon>Microbotryales</taxon>
        <taxon>Microbotryaceae</taxon>
        <taxon>Microbotryum</taxon>
    </lineage>
</organism>
<feature type="compositionally biased region" description="Basic and acidic residues" evidence="5">
    <location>
        <begin position="549"/>
        <end position="558"/>
    </location>
</feature>
<evidence type="ECO:0000313" key="8">
    <source>
        <dbReference type="EMBL" id="KDE09825.1"/>
    </source>
</evidence>
<accession>U5GYF6</accession>
<dbReference type="PANTHER" id="PTHR13230:SF5">
    <property type="entry name" value="GENERAL TRANSCRIPTION FACTOR 3C POLYPEPTIDE 5"/>
    <property type="match status" value="1"/>
</dbReference>
<evidence type="ECO:0000259" key="7">
    <source>
        <dbReference type="Pfam" id="PF17682"/>
    </source>
</evidence>